<dbReference type="AlphaFoldDB" id="A0A1M7KJ03"/>
<gene>
    <name evidence="1" type="ORF">SAMN05444366_3845</name>
</gene>
<keyword evidence="2" id="KW-1185">Reference proteome</keyword>
<proteinExistence type="predicted"/>
<sequence length="73" mass="8426">MFSEEIPILKSQIPTQIAKDLFSLSEETLCSNRYVTAKRTIPKPRDYLLKTTANIPIKKPLRSLRLKILPKKT</sequence>
<name>A0A1M7KJ03_9FLAO</name>
<organism evidence="1 2">
    <name type="scientific">Flavobacterium saccharophilum</name>
    <dbReference type="NCBI Taxonomy" id="29534"/>
    <lineage>
        <taxon>Bacteria</taxon>
        <taxon>Pseudomonadati</taxon>
        <taxon>Bacteroidota</taxon>
        <taxon>Flavobacteriia</taxon>
        <taxon>Flavobacteriales</taxon>
        <taxon>Flavobacteriaceae</taxon>
        <taxon>Flavobacterium</taxon>
    </lineage>
</organism>
<dbReference type="EMBL" id="FRBY01000005">
    <property type="protein sequence ID" value="SHM65323.1"/>
    <property type="molecule type" value="Genomic_DNA"/>
</dbReference>
<accession>A0A1M7KJ03</accession>
<dbReference type="RefSeq" id="WP_072974956.1">
    <property type="nucleotide sequence ID" value="NZ_FRBY01000005.1"/>
</dbReference>
<evidence type="ECO:0000313" key="2">
    <source>
        <dbReference type="Proteomes" id="UP000184121"/>
    </source>
</evidence>
<reference evidence="2" key="1">
    <citation type="submission" date="2016-11" db="EMBL/GenBank/DDBJ databases">
        <authorList>
            <person name="Varghese N."/>
            <person name="Submissions S."/>
        </authorList>
    </citation>
    <scope>NUCLEOTIDE SEQUENCE [LARGE SCALE GENOMIC DNA]</scope>
    <source>
        <strain evidence="2">DSM 1811</strain>
    </source>
</reference>
<dbReference type="Proteomes" id="UP000184121">
    <property type="component" value="Unassembled WGS sequence"/>
</dbReference>
<evidence type="ECO:0000313" key="1">
    <source>
        <dbReference type="EMBL" id="SHM65323.1"/>
    </source>
</evidence>
<protein>
    <submittedName>
        <fullName evidence="1">Uncharacterized protein</fullName>
    </submittedName>
</protein>